<feature type="transmembrane region" description="Helical" evidence="6">
    <location>
        <begin position="214"/>
        <end position="235"/>
    </location>
</feature>
<reference evidence="7 8" key="1">
    <citation type="submission" date="2020-04" db="EMBL/GenBank/DDBJ databases">
        <authorList>
            <person name="Wallbank WR R."/>
            <person name="Pardo Diaz C."/>
            <person name="Kozak K."/>
            <person name="Martin S."/>
            <person name="Jiggins C."/>
            <person name="Moest M."/>
            <person name="Warren A I."/>
            <person name="Byers J.R.P. K."/>
            <person name="Montejo-Kovacevich G."/>
            <person name="Yen C E."/>
        </authorList>
    </citation>
    <scope>NUCLEOTIDE SEQUENCE [LARGE SCALE GENOMIC DNA]</scope>
</reference>
<feature type="transmembrane region" description="Helical" evidence="6">
    <location>
        <begin position="145"/>
        <end position="169"/>
    </location>
</feature>
<dbReference type="InterPro" id="IPR011701">
    <property type="entry name" value="MFS"/>
</dbReference>
<evidence type="ECO:0000256" key="3">
    <source>
        <dbReference type="ARBA" id="ARBA00022989"/>
    </source>
</evidence>
<feature type="compositionally biased region" description="Basic and acidic residues" evidence="5">
    <location>
        <begin position="13"/>
        <end position="33"/>
    </location>
</feature>
<evidence type="ECO:0000256" key="2">
    <source>
        <dbReference type="ARBA" id="ARBA00022692"/>
    </source>
</evidence>
<keyword evidence="2 6" id="KW-0812">Transmembrane</keyword>
<feature type="transmembrane region" description="Helical" evidence="6">
    <location>
        <begin position="241"/>
        <end position="263"/>
    </location>
</feature>
<comment type="caution">
    <text evidence="7">The sequence shown here is derived from an EMBL/GenBank/DDBJ whole genome shotgun (WGS) entry which is preliminary data.</text>
</comment>
<accession>A0A8S1AG57</accession>
<feature type="transmembrane region" description="Helical" evidence="6">
    <location>
        <begin position="312"/>
        <end position="334"/>
    </location>
</feature>
<comment type="subcellular location">
    <subcellularLocation>
        <location evidence="1">Membrane</location>
        <topology evidence="1">Multi-pass membrane protein</topology>
    </subcellularLocation>
</comment>
<proteinExistence type="predicted"/>
<evidence type="ECO:0000313" key="8">
    <source>
        <dbReference type="Proteomes" id="UP000494256"/>
    </source>
</evidence>
<dbReference type="Pfam" id="PF07690">
    <property type="entry name" value="MFS_1"/>
    <property type="match status" value="1"/>
</dbReference>
<keyword evidence="4 6" id="KW-0472">Membrane</keyword>
<dbReference type="EMBL" id="CADEBD010000315">
    <property type="protein sequence ID" value="CAB3244237.1"/>
    <property type="molecule type" value="Genomic_DNA"/>
</dbReference>
<evidence type="ECO:0000313" key="7">
    <source>
        <dbReference type="EMBL" id="CAB3244237.1"/>
    </source>
</evidence>
<dbReference type="InterPro" id="IPR036259">
    <property type="entry name" value="MFS_trans_sf"/>
</dbReference>
<dbReference type="GO" id="GO:0016020">
    <property type="term" value="C:membrane"/>
    <property type="evidence" value="ECO:0007669"/>
    <property type="project" value="UniProtKB-SubCell"/>
</dbReference>
<dbReference type="SUPFAM" id="SSF103473">
    <property type="entry name" value="MFS general substrate transporter"/>
    <property type="match status" value="1"/>
</dbReference>
<dbReference type="PANTHER" id="PTHR23507">
    <property type="entry name" value="ZGC:174356"/>
    <property type="match status" value="1"/>
</dbReference>
<dbReference type="Proteomes" id="UP000494256">
    <property type="component" value="Unassembled WGS sequence"/>
</dbReference>
<feature type="transmembrane region" description="Helical" evidence="6">
    <location>
        <begin position="354"/>
        <end position="371"/>
    </location>
</feature>
<feature type="region of interest" description="Disordered" evidence="5">
    <location>
        <begin position="1"/>
        <end position="33"/>
    </location>
</feature>
<feature type="compositionally biased region" description="Low complexity" evidence="5">
    <location>
        <begin position="1"/>
        <end position="12"/>
    </location>
</feature>
<protein>
    <submittedName>
        <fullName evidence="7">Uncharacterized protein</fullName>
    </submittedName>
</protein>
<evidence type="ECO:0000256" key="5">
    <source>
        <dbReference type="SAM" id="MobiDB-lite"/>
    </source>
</evidence>
<sequence>MTTHTGNGVNNHNHVEPTEVDPLREEDPGDSEKKELSFRDKVYNVLRNITVEPCIFLIVTGTIITNLASQNLALEKACRVNLNFSAEICDSLRLQDGIAHNSYERETQILLTSALAWRTYLTATLPCLLALFVGSFSDITGYRKLFIIVPIIGQLLSGVNNIFNVYFFYQMNLEMLIFSDAIIEGLTGGWCICFLTAFAYVSAITTIQDRTFRIGLVGFCITFGLPIGVGLSGILLRLVGFYGVFGISISLHALNVLYSIFVLKDPKRNPEQTEHASRGCCHLIRIFFNFTNVKETIRVIVRKAPNNRRLRLCVLLGVVTVIFGPMQGELSILYLSVRFRFQWDEIQFSLFQTYNLIINSIGTTFTILVLAKHLGWHDSLLGIISSLSKIAASFVYGFAQTGAIFYLGPVIDIMNGTALFAMRAIMSKLVEVEELGKLSSVVGMVENLMPLLYVPMYTRVYAATLDVLPGAVFLLGALLTIPCIAVLCYLFYEHRKQVGKLKSPPIELE</sequence>
<evidence type="ECO:0000256" key="4">
    <source>
        <dbReference type="ARBA" id="ARBA00023136"/>
    </source>
</evidence>
<feature type="transmembrane region" description="Helical" evidence="6">
    <location>
        <begin position="470"/>
        <end position="492"/>
    </location>
</feature>
<feature type="transmembrane region" description="Helical" evidence="6">
    <location>
        <begin position="115"/>
        <end position="133"/>
    </location>
</feature>
<dbReference type="PANTHER" id="PTHR23507:SF1">
    <property type="entry name" value="FI18259P1-RELATED"/>
    <property type="match status" value="1"/>
</dbReference>
<keyword evidence="3 6" id="KW-1133">Transmembrane helix</keyword>
<name>A0A8S1AG57_ARCPL</name>
<gene>
    <name evidence="7" type="ORF">APLA_LOCUS10635</name>
</gene>
<dbReference type="GO" id="GO:0022857">
    <property type="term" value="F:transmembrane transporter activity"/>
    <property type="evidence" value="ECO:0007669"/>
    <property type="project" value="InterPro"/>
</dbReference>
<organism evidence="7 8">
    <name type="scientific">Arctia plantaginis</name>
    <name type="common">Wood tiger moth</name>
    <name type="synonym">Phalaena plantaginis</name>
    <dbReference type="NCBI Taxonomy" id="874455"/>
    <lineage>
        <taxon>Eukaryota</taxon>
        <taxon>Metazoa</taxon>
        <taxon>Ecdysozoa</taxon>
        <taxon>Arthropoda</taxon>
        <taxon>Hexapoda</taxon>
        <taxon>Insecta</taxon>
        <taxon>Pterygota</taxon>
        <taxon>Neoptera</taxon>
        <taxon>Endopterygota</taxon>
        <taxon>Lepidoptera</taxon>
        <taxon>Glossata</taxon>
        <taxon>Ditrysia</taxon>
        <taxon>Noctuoidea</taxon>
        <taxon>Erebidae</taxon>
        <taxon>Arctiinae</taxon>
        <taxon>Arctia</taxon>
    </lineage>
</organism>
<evidence type="ECO:0000256" key="1">
    <source>
        <dbReference type="ARBA" id="ARBA00004141"/>
    </source>
</evidence>
<evidence type="ECO:0000256" key="6">
    <source>
        <dbReference type="SAM" id="Phobius"/>
    </source>
</evidence>
<feature type="transmembrane region" description="Helical" evidence="6">
    <location>
        <begin position="181"/>
        <end position="202"/>
    </location>
</feature>
<dbReference type="Gene3D" id="1.20.1250.20">
    <property type="entry name" value="MFS general substrate transporter like domains"/>
    <property type="match status" value="1"/>
</dbReference>
<dbReference type="AlphaFoldDB" id="A0A8S1AG57"/>
<dbReference type="OrthoDB" id="6082634at2759"/>